<keyword evidence="2" id="KW-1185">Reference proteome</keyword>
<reference evidence="1 2" key="1">
    <citation type="journal article" date="2019" name="Microorganisms">
        <title>Genome Insights into the Novel Species Microvirga brassicacearum, a Rapeseed Endophyte with Biotechnological Potential.</title>
        <authorList>
            <person name="Jimenez-Gomez A."/>
            <person name="Saati-Santamaria Z."/>
            <person name="Igual J.M."/>
            <person name="Rivas R."/>
            <person name="Mateos P.F."/>
            <person name="Garcia-Fraile P."/>
        </authorList>
    </citation>
    <scope>NUCLEOTIDE SEQUENCE [LARGE SCALE GENOMIC DNA]</scope>
    <source>
        <strain evidence="1 2">CDVBN77</strain>
    </source>
</reference>
<comment type="caution">
    <text evidence="1">The sequence shown here is derived from an EMBL/GenBank/DDBJ whole genome shotgun (WGS) entry which is preliminary data.</text>
</comment>
<organism evidence="1 2">
    <name type="scientific">Microvirga brassicacearum</name>
    <dbReference type="NCBI Taxonomy" id="2580413"/>
    <lineage>
        <taxon>Bacteria</taxon>
        <taxon>Pseudomonadati</taxon>
        <taxon>Pseudomonadota</taxon>
        <taxon>Alphaproteobacteria</taxon>
        <taxon>Hyphomicrobiales</taxon>
        <taxon>Methylobacteriaceae</taxon>
        <taxon>Microvirga</taxon>
    </lineage>
</organism>
<evidence type="ECO:0000313" key="2">
    <source>
        <dbReference type="Proteomes" id="UP000325684"/>
    </source>
</evidence>
<name>A0A5N3P3P4_9HYPH</name>
<sequence>MSVEVGLFPWSDESLIEQEADTLVNGDEELVEQMKVIVSGLGFLQTLLHRQPYGAPDELIALRLTVRLLNSASAALKLVRAGYYQPAFTMVRDVMEVEFLIDLFSRDRAQLIQWMTLSPKERENQFKPVEVRKKLDKRDGWTEQKRARAYKMLSNYAAHVTPEGFNVISPDNMTIIGPHPSPKGVKAVLGELVRWLPSACIHVGVMFHPVERDLQIMQAHNNFTQVLSVWLARVFPVEGGAQGDQTAT</sequence>
<dbReference type="AlphaFoldDB" id="A0A5N3P3P4"/>
<dbReference type="RefSeq" id="WP_150949814.1">
    <property type="nucleotide sequence ID" value="NZ_VCMV01000077.1"/>
</dbReference>
<evidence type="ECO:0000313" key="1">
    <source>
        <dbReference type="EMBL" id="KAB0264358.1"/>
    </source>
</evidence>
<dbReference type="EMBL" id="VCMV01000077">
    <property type="protein sequence ID" value="KAB0264358.1"/>
    <property type="molecule type" value="Genomic_DNA"/>
</dbReference>
<proteinExistence type="predicted"/>
<protein>
    <submittedName>
        <fullName evidence="1">Uncharacterized protein</fullName>
    </submittedName>
</protein>
<dbReference type="OrthoDB" id="4764643at2"/>
<accession>A0A5N3P3P4</accession>
<dbReference type="Proteomes" id="UP000325684">
    <property type="component" value="Unassembled WGS sequence"/>
</dbReference>
<gene>
    <name evidence="1" type="ORF">FEZ63_23980</name>
</gene>